<reference evidence="1 2" key="1">
    <citation type="submission" date="2023-10" db="EMBL/GenBank/DDBJ databases">
        <title>Sorlinia euscelidii gen. nov., sp. nov., an acetic acid bacteria isolated from the gut of Euscelidius variegatus emitter.</title>
        <authorList>
            <person name="Michoud G."/>
            <person name="Marasco R."/>
            <person name="Seferji K."/>
            <person name="Gonella E."/>
            <person name="Garuglieri E."/>
            <person name="Alma A."/>
            <person name="Mapelli F."/>
            <person name="Borin S."/>
            <person name="Daffonchio D."/>
            <person name="Crotti E."/>
        </authorList>
    </citation>
    <scope>NUCLEOTIDE SEQUENCE [LARGE SCALE GENOMIC DNA]</scope>
    <source>
        <strain evidence="1 2">EV16P</strain>
    </source>
</reference>
<sequence>MATAEIDTITGFISPSMHDGELRIHDIDLATRLGFDRPRDVRKLIKRYLADLKQMGVCATVAQTSSDKGGRPSEEYYLNKKQAIFITAKSETRVATEVTIEIIERFDAYERGEAPPVRVSPTRRPSILRTFRTAIEIGRLAGFNGSQLVLRAGRYCKAKCGENPLELMGTEYLTAAENEHTLTPSQIGQKLGRLSARHINQLLLDRGLQTSYYDKKGHRIYHLTAAGRQYGRLEDTSRAHSGGNVTVLRWYARVIHVLRPPSPLQISQPEIVFGGLAK</sequence>
<protein>
    <submittedName>
        <fullName evidence="1">DNA-binding protein</fullName>
    </submittedName>
</protein>
<comment type="caution">
    <text evidence="1">The sequence shown here is derived from an EMBL/GenBank/DDBJ whole genome shotgun (WGS) entry which is preliminary data.</text>
</comment>
<dbReference type="GO" id="GO:0003677">
    <property type="term" value="F:DNA binding"/>
    <property type="evidence" value="ECO:0007669"/>
    <property type="project" value="UniProtKB-KW"/>
</dbReference>
<dbReference type="InterPro" id="IPR014054">
    <property type="entry name" value="Phage_regulatory_Rha"/>
</dbReference>
<dbReference type="Proteomes" id="UP001312908">
    <property type="component" value="Unassembled WGS sequence"/>
</dbReference>
<accession>A0ABU7U3D2</accession>
<dbReference type="Pfam" id="PF09669">
    <property type="entry name" value="Phage_pRha"/>
    <property type="match status" value="1"/>
</dbReference>
<keyword evidence="1" id="KW-0238">DNA-binding</keyword>
<proteinExistence type="predicted"/>
<keyword evidence="2" id="KW-1185">Reference proteome</keyword>
<evidence type="ECO:0000313" key="2">
    <source>
        <dbReference type="Proteomes" id="UP001312908"/>
    </source>
</evidence>
<organism evidence="1 2">
    <name type="scientific">Sorlinia euscelidii</name>
    <dbReference type="NCBI Taxonomy" id="3081148"/>
    <lineage>
        <taxon>Bacteria</taxon>
        <taxon>Pseudomonadati</taxon>
        <taxon>Pseudomonadota</taxon>
        <taxon>Alphaproteobacteria</taxon>
        <taxon>Acetobacterales</taxon>
        <taxon>Acetobacteraceae</taxon>
        <taxon>Sorlinia</taxon>
    </lineage>
</organism>
<name>A0ABU7U3D2_9PROT</name>
<dbReference type="RefSeq" id="WP_394819751.1">
    <property type="nucleotide sequence ID" value="NZ_JAWJZY010000003.1"/>
</dbReference>
<dbReference type="EMBL" id="JAWJZY010000003">
    <property type="protein sequence ID" value="MEE8658846.1"/>
    <property type="molecule type" value="Genomic_DNA"/>
</dbReference>
<gene>
    <name evidence="1" type="ORF">DOFOFD_07460</name>
</gene>
<evidence type="ECO:0000313" key="1">
    <source>
        <dbReference type="EMBL" id="MEE8658846.1"/>
    </source>
</evidence>